<feature type="domain" description="Protein kinase" evidence="13">
    <location>
        <begin position="14"/>
        <end position="262"/>
    </location>
</feature>
<dbReference type="FunFam" id="1.10.510.10:FF:000571">
    <property type="entry name" value="Maternal embryonic leucine zipper kinase"/>
    <property type="match status" value="1"/>
</dbReference>
<keyword evidence="2 12" id="KW-0723">Serine/threonine-protein kinase</keyword>
<dbReference type="GO" id="GO:0046872">
    <property type="term" value="F:metal ion binding"/>
    <property type="evidence" value="ECO:0007669"/>
    <property type="project" value="UniProtKB-KW"/>
</dbReference>
<comment type="similarity">
    <text evidence="12">Belongs to the protein kinase superfamily.</text>
</comment>
<dbReference type="InterPro" id="IPR011009">
    <property type="entry name" value="Kinase-like_dom_sf"/>
</dbReference>
<dbReference type="PANTHER" id="PTHR24346">
    <property type="entry name" value="MAP/MICROTUBULE AFFINITY-REGULATING KINASE"/>
    <property type="match status" value="1"/>
</dbReference>
<dbReference type="GO" id="GO:0045719">
    <property type="term" value="P:negative regulation of glycogen biosynthetic process"/>
    <property type="evidence" value="ECO:0007669"/>
    <property type="project" value="TreeGrafter"/>
</dbReference>
<evidence type="ECO:0000256" key="7">
    <source>
        <dbReference type="ARBA" id="ARBA00047899"/>
    </source>
</evidence>
<keyword evidence="10" id="KW-0460">Magnesium</keyword>
<dbReference type="Proteomes" id="UP000694386">
    <property type="component" value="Unplaced"/>
</dbReference>
<evidence type="ECO:0000256" key="1">
    <source>
        <dbReference type="ARBA" id="ARBA00012513"/>
    </source>
</evidence>
<feature type="binding site" evidence="11">
    <location>
        <position position="43"/>
    </location>
    <ligand>
        <name>ATP</name>
        <dbReference type="ChEBI" id="CHEBI:30616"/>
    </ligand>
</feature>
<dbReference type="InterPro" id="IPR017441">
    <property type="entry name" value="Protein_kinase_ATP_BS"/>
</dbReference>
<evidence type="ECO:0000256" key="6">
    <source>
        <dbReference type="ARBA" id="ARBA00022840"/>
    </source>
</evidence>
<dbReference type="EC" id="2.7.11.1" evidence="1"/>
<dbReference type="PANTHER" id="PTHR24346:SF85">
    <property type="entry name" value="RIKEN CDNA 1810024B03 GENE"/>
    <property type="match status" value="1"/>
</dbReference>
<dbReference type="PROSITE" id="PS00107">
    <property type="entry name" value="PROTEIN_KINASE_ATP"/>
    <property type="match status" value="1"/>
</dbReference>
<keyword evidence="5" id="KW-0418">Kinase</keyword>
<dbReference type="PIRSF" id="PIRSF000615">
    <property type="entry name" value="TyrPK_CSF1-R"/>
    <property type="match status" value="1"/>
</dbReference>
<name>A0A8C2MDW8_CRIGR</name>
<evidence type="ECO:0000313" key="15">
    <source>
        <dbReference type="Proteomes" id="UP000694386"/>
    </source>
</evidence>
<accession>A0A8C2MDW8</accession>
<reference evidence="14" key="1">
    <citation type="submission" date="2025-08" db="UniProtKB">
        <authorList>
            <consortium name="Ensembl"/>
        </authorList>
    </citation>
    <scope>IDENTIFICATION</scope>
</reference>
<evidence type="ECO:0000256" key="3">
    <source>
        <dbReference type="ARBA" id="ARBA00022679"/>
    </source>
</evidence>
<evidence type="ECO:0000256" key="8">
    <source>
        <dbReference type="ARBA" id="ARBA00048679"/>
    </source>
</evidence>
<dbReference type="Gene3D" id="1.10.510.10">
    <property type="entry name" value="Transferase(Phosphotransferase) domain 1"/>
    <property type="match status" value="1"/>
</dbReference>
<dbReference type="PROSITE" id="PS50011">
    <property type="entry name" value="PROTEIN_KINASE_DOM"/>
    <property type="match status" value="1"/>
</dbReference>
<keyword evidence="4 11" id="KW-0547">Nucleotide-binding</keyword>
<dbReference type="GO" id="GO:0004674">
    <property type="term" value="F:protein serine/threonine kinase activity"/>
    <property type="evidence" value="ECO:0007669"/>
    <property type="project" value="UniProtKB-KW"/>
</dbReference>
<dbReference type="GO" id="GO:0005829">
    <property type="term" value="C:cytosol"/>
    <property type="evidence" value="ECO:0007669"/>
    <property type="project" value="TreeGrafter"/>
</dbReference>
<organism evidence="14 15">
    <name type="scientific">Cricetulus griseus</name>
    <name type="common">Chinese hamster</name>
    <name type="synonym">Cricetulus barabensis griseus</name>
    <dbReference type="NCBI Taxonomy" id="10029"/>
    <lineage>
        <taxon>Eukaryota</taxon>
        <taxon>Metazoa</taxon>
        <taxon>Chordata</taxon>
        <taxon>Craniata</taxon>
        <taxon>Vertebrata</taxon>
        <taxon>Euteleostomi</taxon>
        <taxon>Mammalia</taxon>
        <taxon>Eutheria</taxon>
        <taxon>Euarchontoglires</taxon>
        <taxon>Glires</taxon>
        <taxon>Rodentia</taxon>
        <taxon>Myomorpha</taxon>
        <taxon>Muroidea</taxon>
        <taxon>Cricetidae</taxon>
        <taxon>Cricetinae</taxon>
        <taxon>Cricetulus</taxon>
    </lineage>
</organism>
<evidence type="ECO:0000256" key="11">
    <source>
        <dbReference type="PROSITE-ProRule" id="PRU10141"/>
    </source>
</evidence>
<dbReference type="GeneTree" id="ENSGT00940000154889"/>
<dbReference type="AlphaFoldDB" id="A0A8C2MDW8"/>
<dbReference type="GO" id="GO:0035556">
    <property type="term" value="P:intracellular signal transduction"/>
    <property type="evidence" value="ECO:0007669"/>
    <property type="project" value="TreeGrafter"/>
</dbReference>
<evidence type="ECO:0000313" key="14">
    <source>
        <dbReference type="Ensembl" id="ENSCGRP00001017623.1"/>
    </source>
</evidence>
<keyword evidence="6 11" id="KW-0067">ATP-binding</keyword>
<feature type="binding site" evidence="10">
    <location>
        <position position="138"/>
    </location>
    <ligand>
        <name>Mg(2+)</name>
        <dbReference type="ChEBI" id="CHEBI:18420"/>
    </ligand>
</feature>
<dbReference type="FunFam" id="3.30.200.20:FF:000003">
    <property type="entry name" value="Non-specific serine/threonine protein kinase"/>
    <property type="match status" value="1"/>
</dbReference>
<dbReference type="Pfam" id="PF00069">
    <property type="entry name" value="Pkinase"/>
    <property type="match status" value="1"/>
</dbReference>
<keyword evidence="10" id="KW-0479">Metal-binding</keyword>
<evidence type="ECO:0000256" key="9">
    <source>
        <dbReference type="PIRSR" id="PIRSR000615-1"/>
    </source>
</evidence>
<comment type="catalytic activity">
    <reaction evidence="8">
        <text>L-seryl-[protein] + ATP = O-phospho-L-seryl-[protein] + ADP + H(+)</text>
        <dbReference type="Rhea" id="RHEA:17989"/>
        <dbReference type="Rhea" id="RHEA-COMP:9863"/>
        <dbReference type="Rhea" id="RHEA-COMP:11604"/>
        <dbReference type="ChEBI" id="CHEBI:15378"/>
        <dbReference type="ChEBI" id="CHEBI:29999"/>
        <dbReference type="ChEBI" id="CHEBI:30616"/>
        <dbReference type="ChEBI" id="CHEBI:83421"/>
        <dbReference type="ChEBI" id="CHEBI:456216"/>
        <dbReference type="EC" id="2.7.11.1"/>
    </reaction>
</comment>
<dbReference type="InterPro" id="IPR000719">
    <property type="entry name" value="Prot_kinase_dom"/>
</dbReference>
<proteinExistence type="inferred from homology"/>
<dbReference type="InterPro" id="IPR008271">
    <property type="entry name" value="Ser/Thr_kinase_AS"/>
</dbReference>
<protein>
    <recommendedName>
        <fullName evidence="1">non-specific serine/threonine protein kinase</fullName>
        <ecNumber evidence="1">2.7.11.1</ecNumber>
    </recommendedName>
</protein>
<evidence type="ECO:0000259" key="13">
    <source>
        <dbReference type="PROSITE" id="PS50011"/>
    </source>
</evidence>
<keyword evidence="3" id="KW-0808">Transferase</keyword>
<sequence>MVSQVEEDIIENDFIILKSLGSGSFGEVKLACHLPTNTKVAVKVLERNQNSVNVITSEVEILQSLEHRNIVRFFHVMDTLKLTYVVMEYVAGKDLEMFLRDIGYLKEEEARPIFQQVVKAVHFLHQRQIAHRDIKLANILIDRAGNIKICDFGMAIQVKEGQMLTKACGSLYYMAPEIMARTPYDGLAVDMWSLGVVLYVLVTGQYPYFETEAHALYSLITSTKFAIPYHLSKPCHIIIAQLLKVNNLHRITICQLLERSWLSHNEEHAEPASKNIVSRVMATMKTIGYTCEEIMSSLRHKQPNNKISKYSQESIWLMSQTVPLGTKLSTRILWTACQVISPHVSQPSMEHPPDF</sequence>
<feature type="active site" description="Proton acceptor" evidence="9">
    <location>
        <position position="133"/>
    </location>
</feature>
<dbReference type="PROSITE" id="PS00108">
    <property type="entry name" value="PROTEIN_KINASE_ST"/>
    <property type="match status" value="1"/>
</dbReference>
<reference evidence="14" key="2">
    <citation type="submission" date="2025-09" db="UniProtKB">
        <authorList>
            <consortium name="Ensembl"/>
        </authorList>
    </citation>
    <scope>IDENTIFICATION</scope>
</reference>
<evidence type="ECO:0000256" key="10">
    <source>
        <dbReference type="PIRSR" id="PIRSR000615-3"/>
    </source>
</evidence>
<feature type="binding site" evidence="10">
    <location>
        <position position="151"/>
    </location>
    <ligand>
        <name>Mg(2+)</name>
        <dbReference type="ChEBI" id="CHEBI:18420"/>
    </ligand>
</feature>
<dbReference type="Ensembl" id="ENSCGRT00001021867.1">
    <property type="protein sequence ID" value="ENSCGRP00001017623.1"/>
    <property type="gene ID" value="ENSCGRG00001017629.1"/>
</dbReference>
<evidence type="ECO:0000256" key="5">
    <source>
        <dbReference type="ARBA" id="ARBA00022777"/>
    </source>
</evidence>
<evidence type="ECO:0000256" key="4">
    <source>
        <dbReference type="ARBA" id="ARBA00022741"/>
    </source>
</evidence>
<dbReference type="GO" id="GO:0005524">
    <property type="term" value="F:ATP binding"/>
    <property type="evidence" value="ECO:0007669"/>
    <property type="project" value="UniProtKB-UniRule"/>
</dbReference>
<evidence type="ECO:0000256" key="12">
    <source>
        <dbReference type="RuleBase" id="RU000304"/>
    </source>
</evidence>
<dbReference type="OMA" id="QFPFRGN"/>
<dbReference type="SUPFAM" id="SSF56112">
    <property type="entry name" value="Protein kinase-like (PK-like)"/>
    <property type="match status" value="1"/>
</dbReference>
<dbReference type="GO" id="GO:0005634">
    <property type="term" value="C:nucleus"/>
    <property type="evidence" value="ECO:0007669"/>
    <property type="project" value="TreeGrafter"/>
</dbReference>
<comment type="catalytic activity">
    <reaction evidence="7">
        <text>L-threonyl-[protein] + ATP = O-phospho-L-threonyl-[protein] + ADP + H(+)</text>
        <dbReference type="Rhea" id="RHEA:46608"/>
        <dbReference type="Rhea" id="RHEA-COMP:11060"/>
        <dbReference type="Rhea" id="RHEA-COMP:11605"/>
        <dbReference type="ChEBI" id="CHEBI:15378"/>
        <dbReference type="ChEBI" id="CHEBI:30013"/>
        <dbReference type="ChEBI" id="CHEBI:30616"/>
        <dbReference type="ChEBI" id="CHEBI:61977"/>
        <dbReference type="ChEBI" id="CHEBI:456216"/>
        <dbReference type="EC" id="2.7.11.1"/>
    </reaction>
</comment>
<dbReference type="CDD" id="cd14003">
    <property type="entry name" value="STKc_AMPK-like"/>
    <property type="match status" value="1"/>
</dbReference>
<evidence type="ECO:0000256" key="2">
    <source>
        <dbReference type="ARBA" id="ARBA00022527"/>
    </source>
</evidence>
<dbReference type="SMART" id="SM00220">
    <property type="entry name" value="S_TKc"/>
    <property type="match status" value="1"/>
</dbReference>